<feature type="region of interest" description="Disordered" evidence="1">
    <location>
        <begin position="240"/>
        <end position="360"/>
    </location>
</feature>
<reference evidence="2" key="2">
    <citation type="submission" date="2023-05" db="EMBL/GenBank/DDBJ databases">
        <authorList>
            <consortium name="Lawrence Berkeley National Laboratory"/>
            <person name="Steindorff A."/>
            <person name="Hensen N."/>
            <person name="Bonometti L."/>
            <person name="Westerberg I."/>
            <person name="Brannstrom I.O."/>
            <person name="Guillou S."/>
            <person name="Cros-Aarteil S."/>
            <person name="Calhoun S."/>
            <person name="Haridas S."/>
            <person name="Kuo A."/>
            <person name="Mondo S."/>
            <person name="Pangilinan J."/>
            <person name="Riley R."/>
            <person name="Labutti K."/>
            <person name="Andreopoulos B."/>
            <person name="Lipzen A."/>
            <person name="Chen C."/>
            <person name="Yanf M."/>
            <person name="Daum C."/>
            <person name="Ng V."/>
            <person name="Clum A."/>
            <person name="Ohm R."/>
            <person name="Martin F."/>
            <person name="Silar P."/>
            <person name="Natvig D."/>
            <person name="Lalanne C."/>
            <person name="Gautier V."/>
            <person name="Ament-Velasquez S.L."/>
            <person name="Kruys A."/>
            <person name="Hutchinson M.I."/>
            <person name="Powell A.J."/>
            <person name="Barry K."/>
            <person name="Miller A.N."/>
            <person name="Grigoriev I.V."/>
            <person name="Debuchy R."/>
            <person name="Gladieux P."/>
            <person name="Thoren M.H."/>
            <person name="Johannesson H."/>
        </authorList>
    </citation>
    <scope>NUCLEOTIDE SEQUENCE</scope>
    <source>
        <strain evidence="2">CBS 892.96</strain>
    </source>
</reference>
<accession>A0AAN6W8S7</accession>
<feature type="region of interest" description="Disordered" evidence="1">
    <location>
        <begin position="1"/>
        <end position="216"/>
    </location>
</feature>
<feature type="compositionally biased region" description="Low complexity" evidence="1">
    <location>
        <begin position="1"/>
        <end position="20"/>
    </location>
</feature>
<name>A0AAN6W8S7_9PEZI</name>
<feature type="compositionally biased region" description="Low complexity" evidence="1">
    <location>
        <begin position="294"/>
        <end position="320"/>
    </location>
</feature>
<feature type="compositionally biased region" description="Polar residues" evidence="1">
    <location>
        <begin position="130"/>
        <end position="158"/>
    </location>
</feature>
<protein>
    <submittedName>
        <fullName evidence="2">Uncharacterized protein</fullName>
    </submittedName>
</protein>
<feature type="compositionally biased region" description="Pro residues" evidence="1">
    <location>
        <begin position="196"/>
        <end position="216"/>
    </location>
</feature>
<feature type="compositionally biased region" description="Polar residues" evidence="1">
    <location>
        <begin position="240"/>
        <end position="260"/>
    </location>
</feature>
<dbReference type="EMBL" id="MU866175">
    <property type="protein sequence ID" value="KAK4177103.1"/>
    <property type="molecule type" value="Genomic_DNA"/>
</dbReference>
<feature type="compositionally biased region" description="Polar residues" evidence="1">
    <location>
        <begin position="267"/>
        <end position="293"/>
    </location>
</feature>
<sequence length="395" mass="41340">MAPKKNTNKTPKAPKNTKTTSKVKKNKSPTPVSQTRSRARQAGAEALVALDLWGPTRARRGASAANAEAQNPPQAPVNNKKRKASGEAPKDAKPSNPKVGKISNGKTPSSTHLRPPTSSPRLPRPPAGQVATSKTPKATQLQLTQPDVQNAPQIVLNESTKRKADTEIPIYTHTPPQTKGLKVQIWVNLNSSSSSPLPPASPPKRNPSSPPSAPPLVPIVPVVKVSENVSDTQQVVNNAVTSTPDQNPENSSNGNVSTPSCPEIPTITGSSHRSATLNHSPSHIHSTPPNVDGNTTTSENSSATTIANKINDSNNSSSNGSGIGPVSVDSDIFMSPEKTPSPPSSPPSGDGGTNSDPLNLDLVPFPAHSNGFLARLIPLFEIADNNAGLKQMLDE</sequence>
<feature type="compositionally biased region" description="Low complexity" evidence="1">
    <location>
        <begin position="61"/>
        <end position="78"/>
    </location>
</feature>
<organism evidence="2 3">
    <name type="scientific">Triangularia setosa</name>
    <dbReference type="NCBI Taxonomy" id="2587417"/>
    <lineage>
        <taxon>Eukaryota</taxon>
        <taxon>Fungi</taxon>
        <taxon>Dikarya</taxon>
        <taxon>Ascomycota</taxon>
        <taxon>Pezizomycotina</taxon>
        <taxon>Sordariomycetes</taxon>
        <taxon>Sordariomycetidae</taxon>
        <taxon>Sordariales</taxon>
        <taxon>Podosporaceae</taxon>
        <taxon>Triangularia</taxon>
    </lineage>
</organism>
<evidence type="ECO:0000313" key="3">
    <source>
        <dbReference type="Proteomes" id="UP001302321"/>
    </source>
</evidence>
<proteinExistence type="predicted"/>
<comment type="caution">
    <text evidence="2">The sequence shown here is derived from an EMBL/GenBank/DDBJ whole genome shotgun (WGS) entry which is preliminary data.</text>
</comment>
<keyword evidence="3" id="KW-1185">Reference proteome</keyword>
<dbReference type="AlphaFoldDB" id="A0AAN6W8S7"/>
<reference evidence="2" key="1">
    <citation type="journal article" date="2023" name="Mol. Phylogenet. Evol.">
        <title>Genome-scale phylogeny and comparative genomics of the fungal order Sordariales.</title>
        <authorList>
            <person name="Hensen N."/>
            <person name="Bonometti L."/>
            <person name="Westerberg I."/>
            <person name="Brannstrom I.O."/>
            <person name="Guillou S."/>
            <person name="Cros-Aarteil S."/>
            <person name="Calhoun S."/>
            <person name="Haridas S."/>
            <person name="Kuo A."/>
            <person name="Mondo S."/>
            <person name="Pangilinan J."/>
            <person name="Riley R."/>
            <person name="LaButti K."/>
            <person name="Andreopoulos B."/>
            <person name="Lipzen A."/>
            <person name="Chen C."/>
            <person name="Yan M."/>
            <person name="Daum C."/>
            <person name="Ng V."/>
            <person name="Clum A."/>
            <person name="Steindorff A."/>
            <person name="Ohm R.A."/>
            <person name="Martin F."/>
            <person name="Silar P."/>
            <person name="Natvig D.O."/>
            <person name="Lalanne C."/>
            <person name="Gautier V."/>
            <person name="Ament-Velasquez S.L."/>
            <person name="Kruys A."/>
            <person name="Hutchinson M.I."/>
            <person name="Powell A.J."/>
            <person name="Barry K."/>
            <person name="Miller A.N."/>
            <person name="Grigoriev I.V."/>
            <person name="Debuchy R."/>
            <person name="Gladieux P."/>
            <person name="Hiltunen Thoren M."/>
            <person name="Johannesson H."/>
        </authorList>
    </citation>
    <scope>NUCLEOTIDE SEQUENCE</scope>
    <source>
        <strain evidence="2">CBS 892.96</strain>
    </source>
</reference>
<dbReference type="Proteomes" id="UP001302321">
    <property type="component" value="Unassembled WGS sequence"/>
</dbReference>
<evidence type="ECO:0000256" key="1">
    <source>
        <dbReference type="SAM" id="MobiDB-lite"/>
    </source>
</evidence>
<gene>
    <name evidence="2" type="ORF">QBC36DRAFT_310473</name>
</gene>
<feature type="compositionally biased region" description="Basic and acidic residues" evidence="1">
    <location>
        <begin position="84"/>
        <end position="93"/>
    </location>
</feature>
<evidence type="ECO:0000313" key="2">
    <source>
        <dbReference type="EMBL" id="KAK4177103.1"/>
    </source>
</evidence>